<dbReference type="RefSeq" id="WP_313867957.1">
    <property type="nucleotide sequence ID" value="NZ_CP132507.1"/>
</dbReference>
<dbReference type="Pfam" id="PF13511">
    <property type="entry name" value="DUF4124"/>
    <property type="match status" value="1"/>
</dbReference>
<name>A0ABZ0B0B6_9BURK</name>
<feature type="signal peptide" evidence="2">
    <location>
        <begin position="1"/>
        <end position="25"/>
    </location>
</feature>
<keyword evidence="2" id="KW-0732">Signal</keyword>
<gene>
    <name evidence="4" type="ORF">RAN89_01750</name>
</gene>
<feature type="coiled-coil region" evidence="1">
    <location>
        <begin position="134"/>
        <end position="161"/>
    </location>
</feature>
<proteinExistence type="predicted"/>
<evidence type="ECO:0000259" key="3">
    <source>
        <dbReference type="Pfam" id="PF13511"/>
    </source>
</evidence>
<dbReference type="EMBL" id="CP132507">
    <property type="protein sequence ID" value="WNO05169.1"/>
    <property type="molecule type" value="Genomic_DNA"/>
</dbReference>
<feature type="domain" description="DUF4124" evidence="3">
    <location>
        <begin position="27"/>
        <end position="69"/>
    </location>
</feature>
<keyword evidence="1" id="KW-0175">Coiled coil</keyword>
<accession>A0ABZ0B0B6</accession>
<evidence type="ECO:0000313" key="4">
    <source>
        <dbReference type="EMBL" id="WNO05169.1"/>
    </source>
</evidence>
<evidence type="ECO:0000256" key="2">
    <source>
        <dbReference type="SAM" id="SignalP"/>
    </source>
</evidence>
<protein>
    <submittedName>
        <fullName evidence="4">DUF4124 domain-containing protein</fullName>
    </submittedName>
</protein>
<sequence length="220" mass="24647">MNKATIAVHLALAAWVAGTSTNVSAQAVAPVQGGVYTCVDAKGRKLTSDRPIVECIDREQKILNPSGTVRAKVGPSLTAKELADIEAKEKREAEERNRTAEEKRRDRALLTRYPSKAVHDQERADALSQITVVIKAATNRLEELGKQRRSIDEEMEFYKKDPTKAPAYVRRQLEENIQSQAVQRRFIGEQEAEVKRVNERFDDELGRLKQLWAAAAAVPK</sequence>
<organism evidence="4 5">
    <name type="scientific">Rhodoferax mekongensis</name>
    <dbReference type="NCBI Taxonomy" id="3068341"/>
    <lineage>
        <taxon>Bacteria</taxon>
        <taxon>Pseudomonadati</taxon>
        <taxon>Pseudomonadota</taxon>
        <taxon>Betaproteobacteria</taxon>
        <taxon>Burkholderiales</taxon>
        <taxon>Comamonadaceae</taxon>
        <taxon>Rhodoferax</taxon>
    </lineage>
</organism>
<evidence type="ECO:0000313" key="5">
    <source>
        <dbReference type="Proteomes" id="UP001302257"/>
    </source>
</evidence>
<keyword evidence="5" id="KW-1185">Reference proteome</keyword>
<dbReference type="Proteomes" id="UP001302257">
    <property type="component" value="Chromosome"/>
</dbReference>
<dbReference type="InterPro" id="IPR025392">
    <property type="entry name" value="DUF4124"/>
</dbReference>
<reference evidence="4 5" key="1">
    <citation type="submission" date="2023-08" db="EMBL/GenBank/DDBJ databases">
        <title>Rhodoferax potami sp. nov. and Rhodoferax mekongensis sp. nov., isolated from the Mekong River in Thailand.</title>
        <authorList>
            <person name="Kitikhun S."/>
            <person name="Charoenyingcharoen P."/>
            <person name="Siriarchawattana P."/>
            <person name="Likhitrattanapisal S."/>
            <person name="Nilsakha T."/>
            <person name="Chanpet A."/>
            <person name="Rattanawaree P."/>
            <person name="Ingsriswang S."/>
        </authorList>
    </citation>
    <scope>NUCLEOTIDE SEQUENCE [LARGE SCALE GENOMIC DNA]</scope>
    <source>
        <strain evidence="4 5">TBRC 17307</strain>
    </source>
</reference>
<evidence type="ECO:0000256" key="1">
    <source>
        <dbReference type="SAM" id="Coils"/>
    </source>
</evidence>
<feature type="chain" id="PRO_5045780736" evidence="2">
    <location>
        <begin position="26"/>
        <end position="220"/>
    </location>
</feature>